<proteinExistence type="predicted"/>
<organism evidence="1 2">
    <name type="scientific">Caenorhabditis bovis</name>
    <dbReference type="NCBI Taxonomy" id="2654633"/>
    <lineage>
        <taxon>Eukaryota</taxon>
        <taxon>Metazoa</taxon>
        <taxon>Ecdysozoa</taxon>
        <taxon>Nematoda</taxon>
        <taxon>Chromadorea</taxon>
        <taxon>Rhabditida</taxon>
        <taxon>Rhabditina</taxon>
        <taxon>Rhabditomorpha</taxon>
        <taxon>Rhabditoidea</taxon>
        <taxon>Rhabditidae</taxon>
        <taxon>Peloderinae</taxon>
        <taxon>Caenorhabditis</taxon>
    </lineage>
</organism>
<accession>A0A8S1F6Z6</accession>
<protein>
    <recommendedName>
        <fullName evidence="3">Mitochondrial protein M19</fullName>
    </recommendedName>
</protein>
<comment type="caution">
    <text evidence="1">The sequence shown here is derived from an EMBL/GenBank/DDBJ whole genome shotgun (WGS) entry which is preliminary data.</text>
</comment>
<gene>
    <name evidence="1" type="ORF">CBOVIS_LOCUS11257</name>
</gene>
<dbReference type="Proteomes" id="UP000494206">
    <property type="component" value="Unassembled WGS sequence"/>
</dbReference>
<evidence type="ECO:0008006" key="3">
    <source>
        <dbReference type="Google" id="ProtNLM"/>
    </source>
</evidence>
<evidence type="ECO:0000313" key="2">
    <source>
        <dbReference type="Proteomes" id="UP000494206"/>
    </source>
</evidence>
<keyword evidence="2" id="KW-1185">Reference proteome</keyword>
<dbReference type="OrthoDB" id="16290at2759"/>
<dbReference type="AlphaFoldDB" id="A0A8S1F6Z6"/>
<dbReference type="EMBL" id="CADEPM010000009">
    <property type="protein sequence ID" value="CAB3409624.1"/>
    <property type="molecule type" value="Genomic_DNA"/>
</dbReference>
<name>A0A8S1F6Z6_9PELO</name>
<dbReference type="Pfam" id="PF20180">
    <property type="entry name" value="UQCC2_CBP6"/>
    <property type="match status" value="1"/>
</dbReference>
<sequence>MSRHLYKQYLRLISKWPKDPFKSPERDFANFLSKDVERQFKEAKSIPFDSALCEKRLNALEQLLNNEVVKKYPNNFTSGVFGLKLEDLQRASSEESRKQMGLKPKQGILKRVWRTIVPEKKE</sequence>
<reference evidence="1 2" key="1">
    <citation type="submission" date="2020-04" db="EMBL/GenBank/DDBJ databases">
        <authorList>
            <person name="Laetsch R D."/>
            <person name="Stevens L."/>
            <person name="Kumar S."/>
            <person name="Blaxter L. M."/>
        </authorList>
    </citation>
    <scope>NUCLEOTIDE SEQUENCE [LARGE SCALE GENOMIC DNA]</scope>
</reference>
<evidence type="ECO:0000313" key="1">
    <source>
        <dbReference type="EMBL" id="CAB3409624.1"/>
    </source>
</evidence>